<sequence length="46" mass="5438">MFHHIVFCSLIFQHVFSPKQVPSHLAQDPALFYARAHYLEIPFLQI</sequence>
<keyword evidence="1" id="KW-0371">Homeobox</keyword>
<name>A0A2P2JAT3_RHIMU</name>
<keyword evidence="1" id="KW-0238">DNA-binding</keyword>
<evidence type="ECO:0000313" key="1">
    <source>
        <dbReference type="EMBL" id="MBW90578.1"/>
    </source>
</evidence>
<protein>
    <submittedName>
        <fullName evidence="1">Homeobox protein HAT3.1</fullName>
    </submittedName>
</protein>
<accession>A0A2P2JAT3</accession>
<proteinExistence type="predicted"/>
<dbReference type="AlphaFoldDB" id="A0A2P2JAT3"/>
<organism evidence="1">
    <name type="scientific">Rhizophora mucronata</name>
    <name type="common">Asiatic mangrove</name>
    <dbReference type="NCBI Taxonomy" id="61149"/>
    <lineage>
        <taxon>Eukaryota</taxon>
        <taxon>Viridiplantae</taxon>
        <taxon>Streptophyta</taxon>
        <taxon>Embryophyta</taxon>
        <taxon>Tracheophyta</taxon>
        <taxon>Spermatophyta</taxon>
        <taxon>Magnoliopsida</taxon>
        <taxon>eudicotyledons</taxon>
        <taxon>Gunneridae</taxon>
        <taxon>Pentapetalae</taxon>
        <taxon>rosids</taxon>
        <taxon>fabids</taxon>
        <taxon>Malpighiales</taxon>
        <taxon>Rhizophoraceae</taxon>
        <taxon>Rhizophora</taxon>
    </lineage>
</organism>
<dbReference type="GO" id="GO:0003677">
    <property type="term" value="F:DNA binding"/>
    <property type="evidence" value="ECO:0007669"/>
    <property type="project" value="UniProtKB-KW"/>
</dbReference>
<dbReference type="EMBL" id="GGEC01010095">
    <property type="protein sequence ID" value="MBW90578.1"/>
    <property type="molecule type" value="Transcribed_RNA"/>
</dbReference>
<reference evidence="1" key="1">
    <citation type="submission" date="2018-02" db="EMBL/GenBank/DDBJ databases">
        <title>Rhizophora mucronata_Transcriptome.</title>
        <authorList>
            <person name="Meera S.P."/>
            <person name="Sreeshan A."/>
            <person name="Augustine A."/>
        </authorList>
    </citation>
    <scope>NUCLEOTIDE SEQUENCE</scope>
    <source>
        <tissue evidence="1">Leaf</tissue>
    </source>
</reference>